<comment type="caution">
    <text evidence="1">The sequence shown here is derived from an EMBL/GenBank/DDBJ whole genome shotgun (WGS) entry which is preliminary data.</text>
</comment>
<keyword evidence="2" id="KW-1185">Reference proteome</keyword>
<proteinExistence type="predicted"/>
<protein>
    <submittedName>
        <fullName evidence="1">4033_t:CDS:1</fullName>
    </submittedName>
</protein>
<evidence type="ECO:0000313" key="2">
    <source>
        <dbReference type="Proteomes" id="UP000789342"/>
    </source>
</evidence>
<dbReference type="Proteomes" id="UP000789342">
    <property type="component" value="Unassembled WGS sequence"/>
</dbReference>
<organism evidence="1 2">
    <name type="scientific">Acaulospora morrowiae</name>
    <dbReference type="NCBI Taxonomy" id="94023"/>
    <lineage>
        <taxon>Eukaryota</taxon>
        <taxon>Fungi</taxon>
        <taxon>Fungi incertae sedis</taxon>
        <taxon>Mucoromycota</taxon>
        <taxon>Glomeromycotina</taxon>
        <taxon>Glomeromycetes</taxon>
        <taxon>Diversisporales</taxon>
        <taxon>Acaulosporaceae</taxon>
        <taxon>Acaulospora</taxon>
    </lineage>
</organism>
<reference evidence="1" key="1">
    <citation type="submission" date="2021-06" db="EMBL/GenBank/DDBJ databases">
        <authorList>
            <person name="Kallberg Y."/>
            <person name="Tangrot J."/>
            <person name="Rosling A."/>
        </authorList>
    </citation>
    <scope>NUCLEOTIDE SEQUENCE</scope>
    <source>
        <strain evidence="1">CL551</strain>
    </source>
</reference>
<gene>
    <name evidence="1" type="ORF">AMORRO_LOCUS1376</name>
</gene>
<name>A0A9N8VNA0_9GLOM</name>
<dbReference type="OrthoDB" id="5317514at2759"/>
<sequence>MLLNQVVSCLECYHYPSEKAPEKYTLDCPYKPPRPSSIKSVPVVMEWRGCKNFITVKQQKLGKGPFFRWDINYLENGSLLSDETMAIGRGVLSVLKGTENAAHLGTALYWDNEEHDFWLRCHFLFGVTRYPLKSLLSLNKGDSKYNDGDFDVSLDLAEECIVGREKQARFDKVLKIDFNGDGKKDVIIASEHSSSYYDYIELKSNKDVSIRGGI</sequence>
<evidence type="ECO:0000313" key="1">
    <source>
        <dbReference type="EMBL" id="CAG8460588.1"/>
    </source>
</evidence>
<dbReference type="EMBL" id="CAJVPV010000512">
    <property type="protein sequence ID" value="CAG8460588.1"/>
    <property type="molecule type" value="Genomic_DNA"/>
</dbReference>
<dbReference type="AlphaFoldDB" id="A0A9N8VNA0"/>
<accession>A0A9N8VNA0</accession>